<dbReference type="InterPro" id="IPR018089">
    <property type="entry name" value="OMPdecase_AS"/>
</dbReference>
<dbReference type="GO" id="GO:0004590">
    <property type="term" value="F:orotidine-5'-phosphate decarboxylase activity"/>
    <property type="evidence" value="ECO:0007669"/>
    <property type="project" value="UniProtKB-EC"/>
</dbReference>
<evidence type="ECO:0000313" key="11">
    <source>
        <dbReference type="Proteomes" id="UP001225646"/>
    </source>
</evidence>
<dbReference type="PANTHER" id="PTHR32119:SF2">
    <property type="entry name" value="OROTIDINE 5'-PHOSPHATE DECARBOXYLASE"/>
    <property type="match status" value="1"/>
</dbReference>
<keyword evidence="4 7" id="KW-0665">Pyrimidine biosynthesis</keyword>
<evidence type="ECO:0000256" key="6">
    <source>
        <dbReference type="ARBA" id="ARBA00049157"/>
    </source>
</evidence>
<dbReference type="NCBIfam" id="NF001273">
    <property type="entry name" value="PRK00230.1"/>
    <property type="match status" value="1"/>
</dbReference>
<dbReference type="EC" id="4.1.1.23" evidence="7"/>
<dbReference type="HAMAP" id="MF_01200_B">
    <property type="entry name" value="OMPdecase_type1_B"/>
    <property type="match status" value="1"/>
</dbReference>
<dbReference type="PANTHER" id="PTHR32119">
    <property type="entry name" value="OROTIDINE 5'-PHOSPHATE DECARBOXYLASE"/>
    <property type="match status" value="1"/>
</dbReference>
<gene>
    <name evidence="7" type="primary">pyrF</name>
    <name evidence="10" type="ORF">J2S06_000738</name>
</gene>
<feature type="binding site" evidence="7">
    <location>
        <position position="212"/>
    </location>
    <ligand>
        <name>substrate</name>
    </ligand>
</feature>
<evidence type="ECO:0000256" key="1">
    <source>
        <dbReference type="ARBA" id="ARBA00002356"/>
    </source>
</evidence>
<evidence type="ECO:0000256" key="4">
    <source>
        <dbReference type="ARBA" id="ARBA00022975"/>
    </source>
</evidence>
<evidence type="ECO:0000256" key="2">
    <source>
        <dbReference type="ARBA" id="ARBA00004861"/>
    </source>
</evidence>
<dbReference type="PROSITE" id="PS00156">
    <property type="entry name" value="OMPDECASE"/>
    <property type="match status" value="1"/>
</dbReference>
<dbReference type="Proteomes" id="UP001225646">
    <property type="component" value="Unassembled WGS sequence"/>
</dbReference>
<feature type="binding site" evidence="7">
    <location>
        <position position="183"/>
    </location>
    <ligand>
        <name>substrate</name>
    </ligand>
</feature>
<feature type="binding site" evidence="7">
    <location>
        <position position="121"/>
    </location>
    <ligand>
        <name>substrate</name>
    </ligand>
</feature>
<dbReference type="CDD" id="cd04725">
    <property type="entry name" value="OMP_decarboxylase_like"/>
    <property type="match status" value="1"/>
</dbReference>
<dbReference type="Gene3D" id="3.20.20.70">
    <property type="entry name" value="Aldolase class I"/>
    <property type="match status" value="1"/>
</dbReference>
<comment type="pathway">
    <text evidence="2 7 8">Pyrimidine metabolism; UMP biosynthesis via de novo pathway; UMP from orotate: step 2/2.</text>
</comment>
<comment type="function">
    <text evidence="1 7">Catalyzes the decarboxylation of orotidine 5'-monophosphate (OMP) to uridine 5'-monophosphate (UMP).</text>
</comment>
<evidence type="ECO:0000256" key="8">
    <source>
        <dbReference type="RuleBase" id="RU000512"/>
    </source>
</evidence>
<feature type="binding site" evidence="7">
    <location>
        <position position="31"/>
    </location>
    <ligand>
        <name>substrate</name>
    </ligand>
</feature>
<evidence type="ECO:0000256" key="7">
    <source>
        <dbReference type="HAMAP-Rule" id="MF_01200"/>
    </source>
</evidence>
<evidence type="ECO:0000259" key="9">
    <source>
        <dbReference type="SMART" id="SM00934"/>
    </source>
</evidence>
<dbReference type="InterPro" id="IPR013785">
    <property type="entry name" value="Aldolase_TIM"/>
</dbReference>
<keyword evidence="3 7" id="KW-0210">Decarboxylase</keyword>
<feature type="binding site" evidence="7">
    <location>
        <begin position="58"/>
        <end position="67"/>
    </location>
    <ligand>
        <name>substrate</name>
    </ligand>
</feature>
<protein>
    <recommendedName>
        <fullName evidence="7">Orotidine 5'-phosphate decarboxylase</fullName>
        <ecNumber evidence="7">4.1.1.23</ecNumber>
    </recommendedName>
    <alternativeName>
        <fullName evidence="7">OMP decarboxylase</fullName>
        <shortName evidence="7">OMPDCase</shortName>
        <shortName evidence="7">OMPdecase</shortName>
    </alternativeName>
</protein>
<sequence>MERPLIVALDFESKEKVQTFLCPFQEPLYVKVGMELFFGEGPSIISYLKEEGHRIFLDLKLHDIPNTVKQAMRTLARLEIDLVNVHAAGGINMMEAALEGLDMGTSSGRKRPNIIAVTQLTSTSERMLKEEILIETPLLKTVLHYAKLAKESGLDGVVCSPNEVESIREACGESFMTITPGIRMQDDPHHDQVRVATPRLAREKGATGIVVGRSITKADDPVEAYMRVKKDWECEINA</sequence>
<feature type="binding site" evidence="7">
    <location>
        <position position="10"/>
    </location>
    <ligand>
        <name>substrate</name>
    </ligand>
</feature>
<dbReference type="EMBL" id="JAUSTR010000001">
    <property type="protein sequence ID" value="MDQ0161668.1"/>
    <property type="molecule type" value="Genomic_DNA"/>
</dbReference>
<comment type="similarity">
    <text evidence="7">Belongs to the OMP decarboxylase family. Type 1 subfamily.</text>
</comment>
<accession>A0ABT9VL13</accession>
<dbReference type="SMART" id="SM00934">
    <property type="entry name" value="OMPdecase"/>
    <property type="match status" value="1"/>
</dbReference>
<dbReference type="InterPro" id="IPR001754">
    <property type="entry name" value="OMPdeCOase_dom"/>
</dbReference>
<comment type="subunit">
    <text evidence="7">Homodimer.</text>
</comment>
<dbReference type="Pfam" id="PF00215">
    <property type="entry name" value="OMPdecase"/>
    <property type="match status" value="1"/>
</dbReference>
<dbReference type="SUPFAM" id="SSF51366">
    <property type="entry name" value="Ribulose-phoshate binding barrel"/>
    <property type="match status" value="1"/>
</dbReference>
<evidence type="ECO:0000313" key="10">
    <source>
        <dbReference type="EMBL" id="MDQ0161668.1"/>
    </source>
</evidence>
<dbReference type="InterPro" id="IPR011060">
    <property type="entry name" value="RibuloseP-bd_barrel"/>
</dbReference>
<dbReference type="InterPro" id="IPR047596">
    <property type="entry name" value="OMPdecase_bac"/>
</dbReference>
<dbReference type="NCBIfam" id="TIGR01740">
    <property type="entry name" value="pyrF"/>
    <property type="match status" value="1"/>
</dbReference>
<dbReference type="RefSeq" id="WP_419151318.1">
    <property type="nucleotide sequence ID" value="NZ_JAUSTR010000001.1"/>
</dbReference>
<name>A0ABT9VL13_9BACI</name>
<reference evidence="10 11" key="1">
    <citation type="submission" date="2023-07" db="EMBL/GenBank/DDBJ databases">
        <title>Genomic Encyclopedia of Type Strains, Phase IV (KMG-IV): sequencing the most valuable type-strain genomes for metagenomic binning, comparative biology and taxonomic classification.</title>
        <authorList>
            <person name="Goeker M."/>
        </authorList>
    </citation>
    <scope>NUCLEOTIDE SEQUENCE [LARGE SCALE GENOMIC DNA]</scope>
    <source>
        <strain evidence="10 11">DSM 19092</strain>
    </source>
</reference>
<feature type="binding site" evidence="7">
    <location>
        <position position="192"/>
    </location>
    <ligand>
        <name>substrate</name>
    </ligand>
</feature>
<organism evidence="10 11">
    <name type="scientific">Aeribacillus alveayuensis</name>
    <dbReference type="NCBI Taxonomy" id="279215"/>
    <lineage>
        <taxon>Bacteria</taxon>
        <taxon>Bacillati</taxon>
        <taxon>Bacillota</taxon>
        <taxon>Bacilli</taxon>
        <taxon>Bacillales</taxon>
        <taxon>Bacillaceae</taxon>
        <taxon>Aeribacillus</taxon>
    </lineage>
</organism>
<dbReference type="InterPro" id="IPR014732">
    <property type="entry name" value="OMPdecase"/>
</dbReference>
<proteinExistence type="inferred from homology"/>
<evidence type="ECO:0000256" key="3">
    <source>
        <dbReference type="ARBA" id="ARBA00022793"/>
    </source>
</evidence>
<feature type="domain" description="Orotidine 5'-phosphate decarboxylase" evidence="9">
    <location>
        <begin position="4"/>
        <end position="228"/>
    </location>
</feature>
<feature type="binding site" evidence="7">
    <location>
        <position position="213"/>
    </location>
    <ligand>
        <name>substrate</name>
    </ligand>
</feature>
<keyword evidence="11" id="KW-1185">Reference proteome</keyword>
<keyword evidence="5 7" id="KW-0456">Lyase</keyword>
<feature type="active site" description="Proton donor" evidence="7">
    <location>
        <position position="60"/>
    </location>
</feature>
<comment type="catalytic activity">
    <reaction evidence="6 7 8">
        <text>orotidine 5'-phosphate + H(+) = UMP + CO2</text>
        <dbReference type="Rhea" id="RHEA:11596"/>
        <dbReference type="ChEBI" id="CHEBI:15378"/>
        <dbReference type="ChEBI" id="CHEBI:16526"/>
        <dbReference type="ChEBI" id="CHEBI:57538"/>
        <dbReference type="ChEBI" id="CHEBI:57865"/>
        <dbReference type="EC" id="4.1.1.23"/>
    </reaction>
</comment>
<evidence type="ECO:0000256" key="5">
    <source>
        <dbReference type="ARBA" id="ARBA00023239"/>
    </source>
</evidence>
<comment type="caution">
    <text evidence="10">The sequence shown here is derived from an EMBL/GenBank/DDBJ whole genome shotgun (WGS) entry which is preliminary data.</text>
</comment>